<gene>
    <name evidence="2" type="ORF">Pfra01_001140100</name>
</gene>
<dbReference type="Proteomes" id="UP001165121">
    <property type="component" value="Unassembled WGS sequence"/>
</dbReference>
<feature type="region of interest" description="Disordered" evidence="1">
    <location>
        <begin position="1"/>
        <end position="93"/>
    </location>
</feature>
<accession>A0A9W7CQK3</accession>
<keyword evidence="3" id="KW-1185">Reference proteome</keyword>
<feature type="compositionally biased region" description="Low complexity" evidence="1">
    <location>
        <begin position="42"/>
        <end position="61"/>
    </location>
</feature>
<proteinExistence type="predicted"/>
<name>A0A9W7CQK3_9STRA</name>
<reference evidence="2" key="1">
    <citation type="submission" date="2023-04" db="EMBL/GenBank/DDBJ databases">
        <title>Phytophthora fragariaefolia NBRC 109709.</title>
        <authorList>
            <person name="Ichikawa N."/>
            <person name="Sato H."/>
            <person name="Tonouchi N."/>
        </authorList>
    </citation>
    <scope>NUCLEOTIDE SEQUENCE</scope>
    <source>
        <strain evidence="2">NBRC 109709</strain>
    </source>
</reference>
<evidence type="ECO:0000313" key="2">
    <source>
        <dbReference type="EMBL" id="GMF38927.1"/>
    </source>
</evidence>
<dbReference type="EMBL" id="BSXT01001124">
    <property type="protein sequence ID" value="GMF38927.1"/>
    <property type="molecule type" value="Genomic_DNA"/>
</dbReference>
<dbReference type="AlphaFoldDB" id="A0A9W7CQK3"/>
<feature type="compositionally biased region" description="Polar residues" evidence="1">
    <location>
        <begin position="1"/>
        <end position="22"/>
    </location>
</feature>
<evidence type="ECO:0000313" key="3">
    <source>
        <dbReference type="Proteomes" id="UP001165121"/>
    </source>
</evidence>
<evidence type="ECO:0000256" key="1">
    <source>
        <dbReference type="SAM" id="MobiDB-lite"/>
    </source>
</evidence>
<comment type="caution">
    <text evidence="2">The sequence shown here is derived from an EMBL/GenBank/DDBJ whole genome shotgun (WGS) entry which is preliminary data.</text>
</comment>
<organism evidence="2 3">
    <name type="scientific">Phytophthora fragariaefolia</name>
    <dbReference type="NCBI Taxonomy" id="1490495"/>
    <lineage>
        <taxon>Eukaryota</taxon>
        <taxon>Sar</taxon>
        <taxon>Stramenopiles</taxon>
        <taxon>Oomycota</taxon>
        <taxon>Peronosporomycetes</taxon>
        <taxon>Peronosporales</taxon>
        <taxon>Peronosporaceae</taxon>
        <taxon>Phytophthora</taxon>
    </lineage>
</organism>
<protein>
    <submittedName>
        <fullName evidence="2">Unnamed protein product</fullName>
    </submittedName>
</protein>
<sequence length="93" mass="9647">MDSNASVAPQATRHSIGTAQQQRHTHNVVSAAPTAPPPSEAAPPRTSASASSTRHTSATTRNTIVSTNQSRVQKTMQDGATNTISTRASPNAK</sequence>
<feature type="compositionally biased region" description="Polar residues" evidence="1">
    <location>
        <begin position="62"/>
        <end position="93"/>
    </location>
</feature>